<evidence type="ECO:0000256" key="1">
    <source>
        <dbReference type="ARBA" id="ARBA00004571"/>
    </source>
</evidence>
<evidence type="ECO:0000256" key="5">
    <source>
        <dbReference type="ARBA" id="ARBA00022729"/>
    </source>
</evidence>
<comment type="caution">
    <text evidence="9">The sequence shown here is derived from an EMBL/GenBank/DDBJ whole genome shotgun (WGS) entry which is preliminary data.</text>
</comment>
<comment type="similarity">
    <text evidence="2">Belongs to the OmpP1/FadL family.</text>
</comment>
<sequence>MRRLLVLMALVPMVAHADFSLYGYGPRAAAMGGAMTAEANDYTAVFYNPALLVERKDVNFGFAFQYAGMVSNVQSKDLARPVDCTLCTSPATVGTSLGLLFPLGGVVKNRVALGLGVYLPTAVLLRLHAPSQDQPYWYRYHSNPERLQLHLGAGIKIVDWLKVGLGIQVLANLIGDSANVGVDLFSKQVTSGDINAYLGTRVAPVFSLHVTPWKRLRLGATFKYEMRLDYRIPATVDLSGIGTLGFVIQGVAHYSPHTLQFGAALDVTDDFTLSLDGEWQNWSAAPSPYVNVSIDLSGPTLEGLGLGSALDVQSARQPPGFADTFGGRLGAEYRVNQRFVARAGGFFRPTPVPRQDTQGTNLMDATTVGGSVGVGFNFPDPLEIFQHPITIDVAGQAHFLLSREANKAATDSTPSYAYSANVYGVTAAIRYDF</sequence>
<keyword evidence="5 8" id="KW-0732">Signal</keyword>
<name>A0A2W5T5D8_9BACT</name>
<dbReference type="PANTHER" id="PTHR35093:SF8">
    <property type="entry name" value="OUTER MEMBRANE PROTEIN NMB0088-RELATED"/>
    <property type="match status" value="1"/>
</dbReference>
<protein>
    <recommendedName>
        <fullName evidence="11">Long-chain fatty acid transport protein</fullName>
    </recommendedName>
</protein>
<dbReference type="Proteomes" id="UP000249061">
    <property type="component" value="Unassembled WGS sequence"/>
</dbReference>
<evidence type="ECO:0008006" key="11">
    <source>
        <dbReference type="Google" id="ProtNLM"/>
    </source>
</evidence>
<feature type="signal peptide" evidence="8">
    <location>
        <begin position="1"/>
        <end position="17"/>
    </location>
</feature>
<evidence type="ECO:0000256" key="7">
    <source>
        <dbReference type="ARBA" id="ARBA00023237"/>
    </source>
</evidence>
<dbReference type="PANTHER" id="PTHR35093">
    <property type="entry name" value="OUTER MEMBRANE PROTEIN NMB0088-RELATED"/>
    <property type="match status" value="1"/>
</dbReference>
<feature type="chain" id="PRO_5015856435" description="Long-chain fatty acid transport protein" evidence="8">
    <location>
        <begin position="18"/>
        <end position="433"/>
    </location>
</feature>
<evidence type="ECO:0000256" key="6">
    <source>
        <dbReference type="ARBA" id="ARBA00023136"/>
    </source>
</evidence>
<comment type="subcellular location">
    <subcellularLocation>
        <location evidence="1">Cell outer membrane</location>
        <topology evidence="1">Multi-pass membrane protein</topology>
    </subcellularLocation>
</comment>
<dbReference type="SUPFAM" id="SSF56935">
    <property type="entry name" value="Porins"/>
    <property type="match status" value="1"/>
</dbReference>
<reference evidence="9 10" key="1">
    <citation type="submission" date="2017-08" db="EMBL/GenBank/DDBJ databases">
        <title>Infants hospitalized years apart are colonized by the same room-sourced microbial strains.</title>
        <authorList>
            <person name="Brooks B."/>
            <person name="Olm M.R."/>
            <person name="Firek B.A."/>
            <person name="Baker R."/>
            <person name="Thomas B.C."/>
            <person name="Morowitz M.J."/>
            <person name="Banfield J.F."/>
        </authorList>
    </citation>
    <scope>NUCLEOTIDE SEQUENCE [LARGE SCALE GENOMIC DNA]</scope>
    <source>
        <strain evidence="9">S2_003_000_R2_14</strain>
    </source>
</reference>
<dbReference type="AlphaFoldDB" id="A0A2W5T5D8"/>
<dbReference type="Gene3D" id="2.40.160.60">
    <property type="entry name" value="Outer membrane protein transport protein (OMPP1/FadL/TodX)"/>
    <property type="match status" value="1"/>
</dbReference>
<organism evidence="9 10">
    <name type="scientific">Archangium gephyra</name>
    <dbReference type="NCBI Taxonomy" id="48"/>
    <lineage>
        <taxon>Bacteria</taxon>
        <taxon>Pseudomonadati</taxon>
        <taxon>Myxococcota</taxon>
        <taxon>Myxococcia</taxon>
        <taxon>Myxococcales</taxon>
        <taxon>Cystobacterineae</taxon>
        <taxon>Archangiaceae</taxon>
        <taxon>Archangium</taxon>
    </lineage>
</organism>
<evidence type="ECO:0000256" key="2">
    <source>
        <dbReference type="ARBA" id="ARBA00008163"/>
    </source>
</evidence>
<evidence type="ECO:0000256" key="4">
    <source>
        <dbReference type="ARBA" id="ARBA00022692"/>
    </source>
</evidence>
<keyword evidence="7" id="KW-0998">Cell outer membrane</keyword>
<evidence type="ECO:0000256" key="3">
    <source>
        <dbReference type="ARBA" id="ARBA00022452"/>
    </source>
</evidence>
<dbReference type="GO" id="GO:0015483">
    <property type="term" value="F:long-chain fatty acid transporting porin activity"/>
    <property type="evidence" value="ECO:0007669"/>
    <property type="project" value="TreeGrafter"/>
</dbReference>
<dbReference type="GO" id="GO:0009279">
    <property type="term" value="C:cell outer membrane"/>
    <property type="evidence" value="ECO:0007669"/>
    <property type="project" value="UniProtKB-SubCell"/>
</dbReference>
<dbReference type="Pfam" id="PF03349">
    <property type="entry name" value="Toluene_X"/>
    <property type="match status" value="1"/>
</dbReference>
<keyword evidence="6" id="KW-0472">Membrane</keyword>
<keyword evidence="4" id="KW-0812">Transmembrane</keyword>
<accession>A0A2W5T5D8</accession>
<evidence type="ECO:0000256" key="8">
    <source>
        <dbReference type="SAM" id="SignalP"/>
    </source>
</evidence>
<evidence type="ECO:0000313" key="9">
    <source>
        <dbReference type="EMBL" id="PZR10252.1"/>
    </source>
</evidence>
<evidence type="ECO:0000313" key="10">
    <source>
        <dbReference type="Proteomes" id="UP000249061"/>
    </source>
</evidence>
<gene>
    <name evidence="9" type="ORF">DI536_20755</name>
</gene>
<dbReference type="InterPro" id="IPR005017">
    <property type="entry name" value="OMPP1/FadL/TodX"/>
</dbReference>
<dbReference type="EMBL" id="QFQP01000018">
    <property type="protein sequence ID" value="PZR10252.1"/>
    <property type="molecule type" value="Genomic_DNA"/>
</dbReference>
<keyword evidence="3" id="KW-1134">Transmembrane beta strand</keyword>
<proteinExistence type="inferred from homology"/>